<comment type="caution">
    <text evidence="8">The sequence shown here is derived from an EMBL/GenBank/DDBJ whole genome shotgun (WGS) entry which is preliminary data.</text>
</comment>
<evidence type="ECO:0000256" key="3">
    <source>
        <dbReference type="ARBA" id="ARBA00011915"/>
    </source>
</evidence>
<keyword evidence="4 8" id="KW-0378">Hydrolase</keyword>
<feature type="domain" description="Enoyl-CoA hydratase/isomerase" evidence="7">
    <location>
        <begin position="28"/>
        <end position="365"/>
    </location>
</feature>
<proteinExistence type="predicted"/>
<dbReference type="SUPFAM" id="SSF52096">
    <property type="entry name" value="ClpP/crotonase"/>
    <property type="match status" value="1"/>
</dbReference>
<dbReference type="PANTHER" id="PTHR43176">
    <property type="entry name" value="3-HYDROXYISOBUTYRYL-COA HYDROLASE-RELATED"/>
    <property type="match status" value="1"/>
</dbReference>
<dbReference type="EC" id="3.1.2.4" evidence="3"/>
<keyword evidence="9" id="KW-1185">Reference proteome</keyword>
<comment type="subcellular location">
    <subcellularLocation>
        <location evidence="2">Mitochondrion</location>
    </subcellularLocation>
</comment>
<organism evidence="8 9">
    <name type="scientific">Andalucia godoyi</name>
    <name type="common">Flagellate</name>
    <dbReference type="NCBI Taxonomy" id="505711"/>
    <lineage>
        <taxon>Eukaryota</taxon>
        <taxon>Discoba</taxon>
        <taxon>Jakobida</taxon>
        <taxon>Andalucina</taxon>
        <taxon>Andaluciidae</taxon>
        <taxon>Andalucia</taxon>
    </lineage>
</organism>
<name>A0A8K0F0N6_ANDGO</name>
<dbReference type="InterPro" id="IPR032259">
    <property type="entry name" value="HIBYL-CoA-H"/>
</dbReference>
<dbReference type="CDD" id="cd06558">
    <property type="entry name" value="crotonase-like"/>
    <property type="match status" value="1"/>
</dbReference>
<dbReference type="Gene3D" id="3.90.226.10">
    <property type="entry name" value="2-enoyl-CoA Hydratase, Chain A, domain 1"/>
    <property type="match status" value="1"/>
</dbReference>
<dbReference type="GO" id="GO:0005739">
    <property type="term" value="C:mitochondrion"/>
    <property type="evidence" value="ECO:0007669"/>
    <property type="project" value="UniProtKB-SubCell"/>
</dbReference>
<dbReference type="Pfam" id="PF16113">
    <property type="entry name" value="ECH_2"/>
    <property type="match status" value="1"/>
</dbReference>
<keyword evidence="5" id="KW-0496">Mitochondrion</keyword>
<evidence type="ECO:0000313" key="9">
    <source>
        <dbReference type="Proteomes" id="UP000799049"/>
    </source>
</evidence>
<accession>A0A8K0F0N6</accession>
<comment type="catalytic activity">
    <reaction evidence="1">
        <text>3-hydroxy-2-methylpropanoyl-CoA + H2O = 3-hydroxy-2-methylpropanoate + CoA + H(+)</text>
        <dbReference type="Rhea" id="RHEA:20888"/>
        <dbReference type="ChEBI" id="CHEBI:11805"/>
        <dbReference type="ChEBI" id="CHEBI:15377"/>
        <dbReference type="ChEBI" id="CHEBI:15378"/>
        <dbReference type="ChEBI" id="CHEBI:57287"/>
        <dbReference type="ChEBI" id="CHEBI:57340"/>
        <dbReference type="EC" id="3.1.2.4"/>
    </reaction>
</comment>
<evidence type="ECO:0000256" key="2">
    <source>
        <dbReference type="ARBA" id="ARBA00004173"/>
    </source>
</evidence>
<evidence type="ECO:0000256" key="5">
    <source>
        <dbReference type="ARBA" id="ARBA00023128"/>
    </source>
</evidence>
<dbReference type="GO" id="GO:0006574">
    <property type="term" value="P:L-valine catabolic process"/>
    <property type="evidence" value="ECO:0007669"/>
    <property type="project" value="TreeGrafter"/>
</dbReference>
<dbReference type="SMR" id="A0A8K0F0N6"/>
<gene>
    <name evidence="8" type="ORF">ANDGO_00091</name>
</gene>
<sequence length="406" mass="44466">MFVRSVSSSFTTAAHEASVLLEKTATSRFLTLNRPKVLNALNLGMVRELQQAANSAENADSCYSVVLRGAGEKAFCAGGDIKAIALAARELQSGQKKTLPASGDENPLAFFREEYQLDYTLATLSKPVVAILDGITMGGGVGISVHGAFRIATDKTVFAMPETAIGFFPDVGGSFMLPRLPFHTGLWLALTGHRISGAETAALGIATHYVPSPRIPLLLDRLSLLSSSDYKTVALAIEEFAEPYERDVAKLSFAPFYEVIREAFSIKQESVAAIRESLKKFDHDHRHDANHAVRQFAAKTIAILDKVSPTSLEVTLEQVKRGAKLGLADCLKMELRIASHMMENPDFVEGVRALLIDKDNAPKWAGVPTNVKAFFEPIKDELVLDEKREAVIKRREQDLKALHTHH</sequence>
<evidence type="ECO:0000313" key="8">
    <source>
        <dbReference type="EMBL" id="KAF0852451.1"/>
    </source>
</evidence>
<dbReference type="FunFam" id="3.90.226.10:FF:000026">
    <property type="entry name" value="3-hydroxyisobutyryl-CoA hydrolase, mitochondrial"/>
    <property type="match status" value="1"/>
</dbReference>
<dbReference type="OrthoDB" id="1737613at2759"/>
<dbReference type="GO" id="GO:0003860">
    <property type="term" value="F:3-hydroxyisobutyryl-CoA hydrolase activity"/>
    <property type="evidence" value="ECO:0007669"/>
    <property type="project" value="UniProtKB-EC"/>
</dbReference>
<evidence type="ECO:0000259" key="7">
    <source>
        <dbReference type="Pfam" id="PF16113"/>
    </source>
</evidence>
<dbReference type="NCBIfam" id="NF004127">
    <property type="entry name" value="PRK05617.1"/>
    <property type="match status" value="1"/>
</dbReference>
<evidence type="ECO:0000256" key="4">
    <source>
        <dbReference type="ARBA" id="ARBA00022801"/>
    </source>
</evidence>
<dbReference type="InterPro" id="IPR029045">
    <property type="entry name" value="ClpP/crotonase-like_dom_sf"/>
</dbReference>
<dbReference type="PANTHER" id="PTHR43176:SF3">
    <property type="entry name" value="3-HYDROXYISOBUTYRYL-COA HYDROLASE, MITOCHONDRIAL"/>
    <property type="match status" value="1"/>
</dbReference>
<reference evidence="8" key="1">
    <citation type="submission" date="2019-09" db="EMBL/GenBank/DDBJ databases">
        <title>The Mitochondrial Proteome of the Jakobid, Andalucia godoyi, a Protist With the Most Gene-Rich and Bacteria-Like Mitochondrial Genome.</title>
        <authorList>
            <person name="Gray M.W."/>
            <person name="Burger G."/>
            <person name="Derelle R."/>
            <person name="Klimes V."/>
            <person name="Leger M."/>
            <person name="Sarrasin M."/>
            <person name="Vlcek C."/>
            <person name="Roger A.J."/>
            <person name="Elias M."/>
            <person name="Lang B.F."/>
        </authorList>
    </citation>
    <scope>NUCLEOTIDE SEQUENCE</scope>
    <source>
        <strain evidence="8">And28</strain>
    </source>
</reference>
<dbReference type="Proteomes" id="UP000799049">
    <property type="component" value="Unassembled WGS sequence"/>
</dbReference>
<dbReference type="InterPro" id="IPR045004">
    <property type="entry name" value="ECH_dom"/>
</dbReference>
<evidence type="ECO:0000256" key="6">
    <source>
        <dbReference type="ARBA" id="ARBA00031181"/>
    </source>
</evidence>
<evidence type="ECO:0000256" key="1">
    <source>
        <dbReference type="ARBA" id="ARBA00001709"/>
    </source>
</evidence>
<dbReference type="AlphaFoldDB" id="A0A8K0F0N6"/>
<protein>
    <recommendedName>
        <fullName evidence="3">3-hydroxyisobutyryl-CoA hydrolase</fullName>
        <ecNumber evidence="3">3.1.2.4</ecNumber>
    </recommendedName>
    <alternativeName>
        <fullName evidence="6">3-hydroxyisobutyryl-coenzyme A hydrolase</fullName>
    </alternativeName>
</protein>
<dbReference type="EMBL" id="VRVR01000035">
    <property type="protein sequence ID" value="KAF0852451.1"/>
    <property type="molecule type" value="Genomic_DNA"/>
</dbReference>